<reference evidence="6" key="2">
    <citation type="submission" date="2014-02" db="EMBL/GenBank/DDBJ databases">
        <title>Complete DNA sequence of /Kuraishia capsulata/ illustrates novel genomic features among budding yeasts (/Saccharomycotina/).</title>
        <authorList>
            <person name="Morales L."/>
            <person name="Noel B."/>
            <person name="Porcel B."/>
            <person name="Marcet-Houben M."/>
            <person name="Hullo M-F."/>
            <person name="Sacerdot C."/>
            <person name="Tekaia F."/>
            <person name="Leh-Louis V."/>
            <person name="Despons L."/>
            <person name="Khanna V."/>
            <person name="Aury J-M."/>
            <person name="Barbe V."/>
            <person name="Couloux A."/>
            <person name="Labadie K."/>
            <person name="Pelletier E."/>
            <person name="Souciet J-L."/>
            <person name="Boekhout T."/>
            <person name="Gabaldon T."/>
            <person name="Wincker P."/>
            <person name="Dujon B."/>
        </authorList>
    </citation>
    <scope>NUCLEOTIDE SEQUENCE</scope>
    <source>
        <strain evidence="6">CBS 1993</strain>
    </source>
</reference>
<dbReference type="GO" id="GO:0051083">
    <property type="term" value="P:'de novo' cotranslational protein folding"/>
    <property type="evidence" value="ECO:0007669"/>
    <property type="project" value="InterPro"/>
</dbReference>
<dbReference type="InterPro" id="IPR044634">
    <property type="entry name" value="Zuotin/DnaJC2"/>
</dbReference>
<evidence type="ECO:0000256" key="2">
    <source>
        <dbReference type="ARBA" id="ARBA00022490"/>
    </source>
</evidence>
<keyword evidence="7" id="KW-1185">Reference proteome</keyword>
<dbReference type="InterPro" id="IPR036869">
    <property type="entry name" value="J_dom_sf"/>
</dbReference>
<dbReference type="Pfam" id="PF21884">
    <property type="entry name" value="ZUO1-like_ZHD"/>
    <property type="match status" value="1"/>
</dbReference>
<dbReference type="Gene3D" id="1.10.8.840">
    <property type="entry name" value="Ribosome-associated complex head domain"/>
    <property type="match status" value="1"/>
</dbReference>
<sequence>MSSTLPAPASAASPSFKAAKTFSPAVRRPIEPVGRYFLAHALRASRGHSWSEYEKIEAEKNVKTVDTSVDEDDFDEEQSEELLKHDPRDWKSADLYAVLGLTKYRWRATPEQITKAHRKQVLKHHPDKKGEAGGLDQDGFFKIIQKAYETMLDPTKRQQFDSVDFNADVEVPPAKSTYDFFEAWGPAFEAEGRFSKKQPVPALGDMTATKPEVDAFYAFWYNFDSWRSFEFLDEDVPDDTANRDHKRYIERKNKAARQKKKNEDNKRLAELVKRALSEDPRIKLFKQQEKDEKARKKWEREAGARQAAEEAKLKQEAEEKAKAEAELNAKASKENSKKAKEAAKNAKKKNKRSIRASVKDVDYFGEAAQADAITADVDILIETFDDLQLGDVAAKVGGVTDVAAVKTAFSDAAKEQVAAGKVSASSLKYFV</sequence>
<dbReference type="Pfam" id="PF00226">
    <property type="entry name" value="DnaJ"/>
    <property type="match status" value="1"/>
</dbReference>
<feature type="domain" description="J" evidence="5">
    <location>
        <begin position="94"/>
        <end position="164"/>
    </location>
</feature>
<dbReference type="InterPro" id="IPR058871">
    <property type="entry name" value="Zuotin_N"/>
</dbReference>
<name>W6MT06_9ASCO</name>
<dbReference type="HOGENOM" id="CLU_019916_1_0_1"/>
<dbReference type="InterPro" id="IPR001623">
    <property type="entry name" value="DnaJ_domain"/>
</dbReference>
<dbReference type="OrthoDB" id="1690618at2759"/>
<dbReference type="Pfam" id="PF16717">
    <property type="entry name" value="RAC_head"/>
    <property type="match status" value="1"/>
</dbReference>
<gene>
    <name evidence="6" type="ORF">KUCA_T00005853001</name>
</gene>
<dbReference type="PANTHER" id="PTHR43999">
    <property type="entry name" value="DNAJ HOMOLOG SUBFAMILY C MEMBER 2"/>
    <property type="match status" value="1"/>
</dbReference>
<dbReference type="GO" id="GO:0005829">
    <property type="term" value="C:cytosol"/>
    <property type="evidence" value="ECO:0007669"/>
    <property type="project" value="TreeGrafter"/>
</dbReference>
<keyword evidence="3" id="KW-0143">Chaperone</keyword>
<evidence type="ECO:0000256" key="1">
    <source>
        <dbReference type="ARBA" id="ARBA00004496"/>
    </source>
</evidence>
<evidence type="ECO:0000256" key="4">
    <source>
        <dbReference type="SAM" id="MobiDB-lite"/>
    </source>
</evidence>
<dbReference type="EMBL" id="HG793131">
    <property type="protein sequence ID" value="CDK29859.1"/>
    <property type="molecule type" value="Genomic_DNA"/>
</dbReference>
<dbReference type="CDD" id="cd23953">
    <property type="entry name" value="zuotin_NTD"/>
    <property type="match status" value="1"/>
</dbReference>
<dbReference type="GO" id="GO:0030544">
    <property type="term" value="F:Hsp70 protein binding"/>
    <property type="evidence" value="ECO:0007669"/>
    <property type="project" value="InterPro"/>
</dbReference>
<evidence type="ECO:0000256" key="3">
    <source>
        <dbReference type="ARBA" id="ARBA00023186"/>
    </source>
</evidence>
<dbReference type="InterPro" id="IPR042569">
    <property type="entry name" value="RAC_head_sf"/>
</dbReference>
<proteinExistence type="predicted"/>
<dbReference type="PROSITE" id="PS50076">
    <property type="entry name" value="DNAJ_2"/>
    <property type="match status" value="1"/>
</dbReference>
<dbReference type="Proteomes" id="UP000019384">
    <property type="component" value="Unassembled WGS sequence"/>
</dbReference>
<dbReference type="PANTHER" id="PTHR43999:SF1">
    <property type="entry name" value="DNAJ HOMOLOG SUBFAMILY C MEMBER 2"/>
    <property type="match status" value="1"/>
</dbReference>
<keyword evidence="2" id="KW-0963">Cytoplasm</keyword>
<dbReference type="STRING" id="1382522.W6MT06"/>
<feature type="region of interest" description="Disordered" evidence="4">
    <location>
        <begin position="284"/>
        <end position="351"/>
    </location>
</feature>
<comment type="subcellular location">
    <subcellularLocation>
        <location evidence="1">Cytoplasm</location>
    </subcellularLocation>
</comment>
<dbReference type="AlphaFoldDB" id="W6MT06"/>
<evidence type="ECO:0000259" key="5">
    <source>
        <dbReference type="PROSITE" id="PS50076"/>
    </source>
</evidence>
<dbReference type="RefSeq" id="XP_022461842.1">
    <property type="nucleotide sequence ID" value="XM_022603207.1"/>
</dbReference>
<dbReference type="GO" id="GO:0043022">
    <property type="term" value="F:ribosome binding"/>
    <property type="evidence" value="ECO:0007669"/>
    <property type="project" value="InterPro"/>
</dbReference>
<dbReference type="GO" id="GO:0006450">
    <property type="term" value="P:regulation of translational fidelity"/>
    <property type="evidence" value="ECO:0007669"/>
    <property type="project" value="InterPro"/>
</dbReference>
<accession>W6MT06</accession>
<dbReference type="SMART" id="SM00271">
    <property type="entry name" value="DnaJ"/>
    <property type="match status" value="1"/>
</dbReference>
<dbReference type="InterPro" id="IPR054076">
    <property type="entry name" value="ZUO1-like_ZHD"/>
</dbReference>
<dbReference type="SUPFAM" id="SSF46565">
    <property type="entry name" value="Chaperone J-domain"/>
    <property type="match status" value="1"/>
</dbReference>
<dbReference type="GeneID" id="34523230"/>
<dbReference type="InterPro" id="IPR032003">
    <property type="entry name" value="RAC_head"/>
</dbReference>
<dbReference type="Gene3D" id="1.10.287.110">
    <property type="entry name" value="DnaJ domain"/>
    <property type="match status" value="1"/>
</dbReference>
<organism evidence="6 7">
    <name type="scientific">Kuraishia capsulata CBS 1993</name>
    <dbReference type="NCBI Taxonomy" id="1382522"/>
    <lineage>
        <taxon>Eukaryota</taxon>
        <taxon>Fungi</taxon>
        <taxon>Dikarya</taxon>
        <taxon>Ascomycota</taxon>
        <taxon>Saccharomycotina</taxon>
        <taxon>Pichiomycetes</taxon>
        <taxon>Pichiales</taxon>
        <taxon>Pichiaceae</taxon>
        <taxon>Kuraishia</taxon>
    </lineage>
</organism>
<feature type="compositionally biased region" description="Basic and acidic residues" evidence="4">
    <location>
        <begin position="284"/>
        <end position="344"/>
    </location>
</feature>
<dbReference type="CDD" id="cd06257">
    <property type="entry name" value="DnaJ"/>
    <property type="match status" value="1"/>
</dbReference>
<protein>
    <recommendedName>
        <fullName evidence="5">J domain-containing protein</fullName>
    </recommendedName>
</protein>
<evidence type="ECO:0000313" key="6">
    <source>
        <dbReference type="EMBL" id="CDK29859.1"/>
    </source>
</evidence>
<evidence type="ECO:0000313" key="7">
    <source>
        <dbReference type="Proteomes" id="UP000019384"/>
    </source>
</evidence>
<dbReference type="Pfam" id="PF26185">
    <property type="entry name" value="Zuotin_N"/>
    <property type="match status" value="1"/>
</dbReference>
<reference evidence="6" key="1">
    <citation type="submission" date="2013-12" db="EMBL/GenBank/DDBJ databases">
        <authorList>
            <person name="Genoscope - CEA"/>
        </authorList>
    </citation>
    <scope>NUCLEOTIDE SEQUENCE</scope>
    <source>
        <strain evidence="6">CBS 1993</strain>
    </source>
</reference>